<feature type="transmembrane region" description="Helical" evidence="5">
    <location>
        <begin position="186"/>
        <end position="207"/>
    </location>
</feature>
<dbReference type="PANTHER" id="PTHR30249:SF0">
    <property type="entry name" value="PLASTIDAL GLYCOLATE_GLYCERATE TRANSLOCATOR 1, CHLOROPLASTIC"/>
    <property type="match status" value="1"/>
</dbReference>
<proteinExistence type="predicted"/>
<feature type="transmembrane region" description="Helical" evidence="5">
    <location>
        <begin position="213"/>
        <end position="236"/>
    </location>
</feature>
<evidence type="ECO:0000256" key="4">
    <source>
        <dbReference type="ARBA" id="ARBA00023136"/>
    </source>
</evidence>
<dbReference type="Pfam" id="PF04172">
    <property type="entry name" value="LrgB"/>
    <property type="match status" value="1"/>
</dbReference>
<keyword evidence="4 5" id="KW-0472">Membrane</keyword>
<gene>
    <name evidence="6" type="ORF">HMPREF1536_01447</name>
</gene>
<evidence type="ECO:0000313" key="7">
    <source>
        <dbReference type="Proteomes" id="UP000033035"/>
    </source>
</evidence>
<evidence type="ECO:0000256" key="5">
    <source>
        <dbReference type="SAM" id="Phobius"/>
    </source>
</evidence>
<feature type="transmembrane region" description="Helical" evidence="5">
    <location>
        <begin position="38"/>
        <end position="57"/>
    </location>
</feature>
<dbReference type="STRING" id="1203610.HMPREF1536_01447"/>
<name>A0A0F5JLZ1_9BACT</name>
<comment type="caution">
    <text evidence="6">The sequence shown here is derived from an EMBL/GenBank/DDBJ whole genome shotgun (WGS) entry which is preliminary data.</text>
</comment>
<reference evidence="6 7" key="1">
    <citation type="submission" date="2013-04" db="EMBL/GenBank/DDBJ databases">
        <title>The Genome Sequence of Parabacteroides gordonii DSM 23371.</title>
        <authorList>
            <consortium name="The Broad Institute Genomics Platform"/>
            <person name="Earl A."/>
            <person name="Ward D."/>
            <person name="Feldgarden M."/>
            <person name="Gevers D."/>
            <person name="Martens E."/>
            <person name="Sakamoto M."/>
            <person name="Benno Y."/>
            <person name="Suzuki N."/>
            <person name="Matsunaga N."/>
            <person name="Koshihara K."/>
            <person name="Seki M."/>
            <person name="Komiya H."/>
            <person name="Walker B."/>
            <person name="Young S."/>
            <person name="Zeng Q."/>
            <person name="Gargeya S."/>
            <person name="Fitzgerald M."/>
            <person name="Haas B."/>
            <person name="Abouelleil A."/>
            <person name="Allen A.W."/>
            <person name="Alvarado L."/>
            <person name="Arachchi H.M."/>
            <person name="Berlin A.M."/>
            <person name="Chapman S.B."/>
            <person name="Gainer-Dewar J."/>
            <person name="Goldberg J."/>
            <person name="Griggs A."/>
            <person name="Gujja S."/>
            <person name="Hansen M."/>
            <person name="Howarth C."/>
            <person name="Imamovic A."/>
            <person name="Ireland A."/>
            <person name="Larimer J."/>
            <person name="McCowan C."/>
            <person name="Murphy C."/>
            <person name="Pearson M."/>
            <person name="Poon T.W."/>
            <person name="Priest M."/>
            <person name="Roberts A."/>
            <person name="Saif S."/>
            <person name="Shea T."/>
            <person name="Sisk P."/>
            <person name="Sykes S."/>
            <person name="Wortman J."/>
            <person name="Nusbaum C."/>
            <person name="Birren B."/>
        </authorList>
    </citation>
    <scope>NUCLEOTIDE SEQUENCE [LARGE SCALE GENOMIC DNA]</scope>
    <source>
        <strain evidence="6 7">MS-1</strain>
    </source>
</reference>
<keyword evidence="3 5" id="KW-1133">Transmembrane helix</keyword>
<evidence type="ECO:0000256" key="3">
    <source>
        <dbReference type="ARBA" id="ARBA00022989"/>
    </source>
</evidence>
<evidence type="ECO:0000313" key="6">
    <source>
        <dbReference type="EMBL" id="KKB58570.1"/>
    </source>
</evidence>
<dbReference type="PANTHER" id="PTHR30249">
    <property type="entry name" value="PUTATIVE SEROTONIN TRANSPORTER"/>
    <property type="match status" value="1"/>
</dbReference>
<protein>
    <submittedName>
        <fullName evidence="6">TIGR00659 family protein</fullName>
    </submittedName>
</protein>
<feature type="transmembrane region" description="Helical" evidence="5">
    <location>
        <begin position="98"/>
        <end position="117"/>
    </location>
</feature>
<keyword evidence="7" id="KW-1185">Reference proteome</keyword>
<dbReference type="HOGENOM" id="CLU_082099_0_1_10"/>
<feature type="transmembrane region" description="Helical" evidence="5">
    <location>
        <begin position="69"/>
        <end position="86"/>
    </location>
</feature>
<organism evidence="6 7">
    <name type="scientific">Parabacteroides gordonii MS-1 = DSM 23371</name>
    <dbReference type="NCBI Taxonomy" id="1203610"/>
    <lineage>
        <taxon>Bacteria</taxon>
        <taxon>Pseudomonadati</taxon>
        <taxon>Bacteroidota</taxon>
        <taxon>Bacteroidia</taxon>
        <taxon>Bacteroidales</taxon>
        <taxon>Tannerellaceae</taxon>
        <taxon>Parabacteroides</taxon>
    </lineage>
</organism>
<dbReference type="InterPro" id="IPR007300">
    <property type="entry name" value="CidB/LrgB"/>
</dbReference>
<keyword evidence="2 5" id="KW-0812">Transmembrane</keyword>
<sequence>MRAETMNNLAQSEVFSLTLVIGTYLAALALYKKTRISLLHPLLTSILVIIVVLETMGIEYESFQRGSHLIHFMLGPSVVALGFVLYEQMQYLKGNVISILTSVFIGAIVGIVSVIVIGDLMGADQALIATLQPKSVTTPIAMGIAEKAGGIPSLTAVIVVAVGIFGSIVGPFVMKVLGIESRIAKGLALGASSHGVGTSVAIQIGAIEGALSGLAIGLMGIMTAILVPVISFIISLF</sequence>
<evidence type="ECO:0000256" key="1">
    <source>
        <dbReference type="ARBA" id="ARBA00004141"/>
    </source>
</evidence>
<dbReference type="Proteomes" id="UP000033035">
    <property type="component" value="Unassembled WGS sequence"/>
</dbReference>
<feature type="transmembrane region" description="Helical" evidence="5">
    <location>
        <begin position="151"/>
        <end position="174"/>
    </location>
</feature>
<dbReference type="PATRIC" id="fig|1203610.3.peg.1482"/>
<dbReference type="EMBL" id="AQHW01000009">
    <property type="protein sequence ID" value="KKB58570.1"/>
    <property type="molecule type" value="Genomic_DNA"/>
</dbReference>
<comment type="subcellular location">
    <subcellularLocation>
        <location evidence="1">Membrane</location>
        <topology evidence="1">Multi-pass membrane protein</topology>
    </subcellularLocation>
</comment>
<feature type="transmembrane region" description="Helical" evidence="5">
    <location>
        <begin position="14"/>
        <end position="31"/>
    </location>
</feature>
<evidence type="ECO:0000256" key="2">
    <source>
        <dbReference type="ARBA" id="ARBA00022692"/>
    </source>
</evidence>
<accession>A0A0F5JLZ1</accession>
<dbReference type="GO" id="GO:0016020">
    <property type="term" value="C:membrane"/>
    <property type="evidence" value="ECO:0007669"/>
    <property type="project" value="UniProtKB-SubCell"/>
</dbReference>
<dbReference type="AlphaFoldDB" id="A0A0F5JLZ1"/>